<evidence type="ECO:0000313" key="3">
    <source>
        <dbReference type="Proteomes" id="UP000054010"/>
    </source>
</evidence>
<feature type="transmembrane region" description="Helical" evidence="1">
    <location>
        <begin position="12"/>
        <end position="35"/>
    </location>
</feature>
<evidence type="ECO:0000256" key="1">
    <source>
        <dbReference type="SAM" id="Phobius"/>
    </source>
</evidence>
<keyword evidence="1" id="KW-0472">Membrane</keyword>
<dbReference type="Proteomes" id="UP000054010">
    <property type="component" value="Unassembled WGS sequence"/>
</dbReference>
<dbReference type="EMBL" id="ADVR01000022">
    <property type="protein sequence ID" value="EFO81215.1"/>
    <property type="molecule type" value="Genomic_DNA"/>
</dbReference>
<dbReference type="OrthoDB" id="163265at2"/>
<evidence type="ECO:0000313" key="2">
    <source>
        <dbReference type="EMBL" id="EFO81215.1"/>
    </source>
</evidence>
<gene>
    <name evidence="2" type="ORF">OSCT_0949</name>
</gene>
<keyword evidence="1" id="KW-0812">Transmembrane</keyword>
<proteinExistence type="predicted"/>
<organism evidence="2 3">
    <name type="scientific">Oscillochloris trichoides DG-6</name>
    <dbReference type="NCBI Taxonomy" id="765420"/>
    <lineage>
        <taxon>Bacteria</taxon>
        <taxon>Bacillati</taxon>
        <taxon>Chloroflexota</taxon>
        <taxon>Chloroflexia</taxon>
        <taxon>Chloroflexales</taxon>
        <taxon>Chloroflexineae</taxon>
        <taxon>Oscillochloridaceae</taxon>
        <taxon>Oscillochloris</taxon>
    </lineage>
</organism>
<protein>
    <submittedName>
        <fullName evidence="2">Uncharacterized protein</fullName>
    </submittedName>
</protein>
<accession>E1IC98</accession>
<feature type="transmembrane region" description="Helical" evidence="1">
    <location>
        <begin position="95"/>
        <end position="117"/>
    </location>
</feature>
<keyword evidence="1" id="KW-1133">Transmembrane helix</keyword>
<dbReference type="eggNOG" id="ENOG50347SF">
    <property type="taxonomic scope" value="Bacteria"/>
</dbReference>
<name>E1IC98_9CHLR</name>
<dbReference type="AlphaFoldDB" id="E1IC98"/>
<feature type="transmembrane region" description="Helical" evidence="1">
    <location>
        <begin position="55"/>
        <end position="83"/>
    </location>
</feature>
<dbReference type="HOGENOM" id="CLU_1955700_0_0_0"/>
<comment type="caution">
    <text evidence="2">The sequence shown here is derived from an EMBL/GenBank/DDBJ whole genome shotgun (WGS) entry which is preliminary data.</text>
</comment>
<sequence length="127" mass="14057">MIQLLPTGLTEIIWVLLALMLVALLIAIIGLALIFHKIRDLDVPEDAGFFTTMHYIPLILVILLDLLDFGLDVLAAPISWIVLDRMGLRGLRNKAAIEAFIPFTQPIPVFTLGWVVARSLKLGDEGN</sequence>
<reference evidence="2 3" key="1">
    <citation type="journal article" date="2011" name="J. Bacteriol.">
        <title>Draft genome sequence of the anoxygenic filamentous phototrophic bacterium Oscillochloris trichoides subsp. DG-6.</title>
        <authorList>
            <person name="Kuznetsov B.B."/>
            <person name="Ivanovsky R.N."/>
            <person name="Keppen O.I."/>
            <person name="Sukhacheva M.V."/>
            <person name="Bumazhkin B.K."/>
            <person name="Patutina E.O."/>
            <person name="Beletsky A.V."/>
            <person name="Mardanov A.V."/>
            <person name="Baslerov R.V."/>
            <person name="Panteleeva A.N."/>
            <person name="Kolganova T.V."/>
            <person name="Ravin N.V."/>
            <person name="Skryabin K.G."/>
        </authorList>
    </citation>
    <scope>NUCLEOTIDE SEQUENCE [LARGE SCALE GENOMIC DNA]</scope>
    <source>
        <strain evidence="2 3">DG-6</strain>
    </source>
</reference>
<keyword evidence="3" id="KW-1185">Reference proteome</keyword>